<dbReference type="AlphaFoldDB" id="A0A9D5Q595"/>
<protein>
    <submittedName>
        <fullName evidence="2">Uncharacterized protein</fullName>
    </submittedName>
</protein>
<name>A0A9D5Q595_9BACT</name>
<reference evidence="2" key="1">
    <citation type="submission" date="2019-11" db="EMBL/GenBank/DDBJ databases">
        <title>Microbial mats filling the niche in hypersaline microbial mats.</title>
        <authorList>
            <person name="Wong H.L."/>
            <person name="Macleod F.I."/>
            <person name="White R.A. III"/>
            <person name="Burns B.P."/>
        </authorList>
    </citation>
    <scope>NUCLEOTIDE SEQUENCE</scope>
    <source>
        <strain evidence="2">Rbin_158</strain>
    </source>
</reference>
<accession>A0A9D5Q595</accession>
<feature type="transmembrane region" description="Helical" evidence="1">
    <location>
        <begin position="32"/>
        <end position="50"/>
    </location>
</feature>
<dbReference type="Proteomes" id="UP000649604">
    <property type="component" value="Unassembled WGS sequence"/>
</dbReference>
<keyword evidence="1" id="KW-1133">Transmembrane helix</keyword>
<proteinExistence type="predicted"/>
<evidence type="ECO:0000313" key="3">
    <source>
        <dbReference type="Proteomes" id="UP000649604"/>
    </source>
</evidence>
<sequence>MATKSLSYRVKYPELNDALRFRLGAVNMRKPVLLMLVFWALIFFSAFYYVEQQVRLQTLN</sequence>
<dbReference type="EMBL" id="WJJP01000179">
    <property type="protein sequence ID" value="MBD3324073.1"/>
    <property type="molecule type" value="Genomic_DNA"/>
</dbReference>
<evidence type="ECO:0000256" key="1">
    <source>
        <dbReference type="SAM" id="Phobius"/>
    </source>
</evidence>
<keyword evidence="1" id="KW-0812">Transmembrane</keyword>
<evidence type="ECO:0000313" key="2">
    <source>
        <dbReference type="EMBL" id="MBD3324073.1"/>
    </source>
</evidence>
<keyword evidence="1" id="KW-0472">Membrane</keyword>
<comment type="caution">
    <text evidence="2">The sequence shown here is derived from an EMBL/GenBank/DDBJ whole genome shotgun (WGS) entry which is preliminary data.</text>
</comment>
<feature type="non-terminal residue" evidence="2">
    <location>
        <position position="60"/>
    </location>
</feature>
<gene>
    <name evidence="2" type="ORF">GF339_05775</name>
</gene>
<organism evidence="2 3">
    <name type="scientific">candidate division KSB3 bacterium</name>
    <dbReference type="NCBI Taxonomy" id="2044937"/>
    <lineage>
        <taxon>Bacteria</taxon>
        <taxon>candidate division KSB3</taxon>
    </lineage>
</organism>